<proteinExistence type="predicted"/>
<feature type="non-terminal residue" evidence="2">
    <location>
        <position position="1"/>
    </location>
</feature>
<reference evidence="2 3" key="1">
    <citation type="journal article" date="2018" name="Front. Plant Sci.">
        <title>Red Clover (Trifolium pratense) and Zigzag Clover (T. medium) - A Picture of Genomic Similarities and Differences.</title>
        <authorList>
            <person name="Dluhosova J."/>
            <person name="Istvanek J."/>
            <person name="Nedelnik J."/>
            <person name="Repkova J."/>
        </authorList>
    </citation>
    <scope>NUCLEOTIDE SEQUENCE [LARGE SCALE GENOMIC DNA]</scope>
    <source>
        <strain evidence="3">cv. 10/8</strain>
        <tissue evidence="2">Leaf</tissue>
    </source>
</reference>
<sequence length="107" mass="12781">NYNAQMVKEFYANLTNPSQKKKEVVVRGKWVLYSEANINRYYGLTVEDEEDEYQATLNSLSEASLTEIMEGMTEERTKWNYRKGVNEWSIKRMSLKPVMRVQYCWCF</sequence>
<dbReference type="InterPro" id="IPR046796">
    <property type="entry name" value="Transposase_32_dom"/>
</dbReference>
<organism evidence="2 3">
    <name type="scientific">Trifolium medium</name>
    <dbReference type="NCBI Taxonomy" id="97028"/>
    <lineage>
        <taxon>Eukaryota</taxon>
        <taxon>Viridiplantae</taxon>
        <taxon>Streptophyta</taxon>
        <taxon>Embryophyta</taxon>
        <taxon>Tracheophyta</taxon>
        <taxon>Spermatophyta</taxon>
        <taxon>Magnoliopsida</taxon>
        <taxon>eudicotyledons</taxon>
        <taxon>Gunneridae</taxon>
        <taxon>Pentapetalae</taxon>
        <taxon>rosids</taxon>
        <taxon>fabids</taxon>
        <taxon>Fabales</taxon>
        <taxon>Fabaceae</taxon>
        <taxon>Papilionoideae</taxon>
        <taxon>50 kb inversion clade</taxon>
        <taxon>NPAAA clade</taxon>
        <taxon>Hologalegina</taxon>
        <taxon>IRL clade</taxon>
        <taxon>Trifolieae</taxon>
        <taxon>Trifolium</taxon>
    </lineage>
</organism>
<comment type="caution">
    <text evidence="2">The sequence shown here is derived from an EMBL/GenBank/DDBJ whole genome shotgun (WGS) entry which is preliminary data.</text>
</comment>
<accession>A0A392RTY5</accession>
<dbReference type="EMBL" id="LXQA010265343">
    <property type="protein sequence ID" value="MCI39250.1"/>
    <property type="molecule type" value="Genomic_DNA"/>
</dbReference>
<dbReference type="Pfam" id="PF20167">
    <property type="entry name" value="Transposase_32"/>
    <property type="match status" value="1"/>
</dbReference>
<evidence type="ECO:0000259" key="1">
    <source>
        <dbReference type="Pfam" id="PF20167"/>
    </source>
</evidence>
<feature type="domain" description="Putative plant transposon protein" evidence="1">
    <location>
        <begin position="2"/>
        <end position="103"/>
    </location>
</feature>
<name>A0A392RTY5_9FABA</name>
<dbReference type="Proteomes" id="UP000265520">
    <property type="component" value="Unassembled WGS sequence"/>
</dbReference>
<protein>
    <recommendedName>
        <fullName evidence="1">Putative plant transposon protein domain-containing protein</fullName>
    </recommendedName>
</protein>
<evidence type="ECO:0000313" key="2">
    <source>
        <dbReference type="EMBL" id="MCI39250.1"/>
    </source>
</evidence>
<dbReference type="AlphaFoldDB" id="A0A392RTY5"/>
<evidence type="ECO:0000313" key="3">
    <source>
        <dbReference type="Proteomes" id="UP000265520"/>
    </source>
</evidence>
<keyword evidence="3" id="KW-1185">Reference proteome</keyword>